<dbReference type="Proteomes" id="UP000281993">
    <property type="component" value="Segment"/>
</dbReference>
<reference evidence="1 2" key="1">
    <citation type="submission" date="2018-08" db="EMBL/GenBank/DDBJ databases">
        <authorList>
            <person name="Preder H."/>
            <person name="Servin-Meza L.A."/>
            <person name="Bonilla J.A."/>
            <person name="Klyczek K."/>
            <person name="Garlena R.A."/>
            <person name="Russell D.A."/>
            <person name="Pope W.H."/>
            <person name="Jacobs-Sera D."/>
            <person name="Hatfull G.F."/>
        </authorList>
    </citation>
    <scope>NUCLEOTIDE SEQUENCE [LARGE SCALE GENOMIC DNA]</scope>
</reference>
<keyword evidence="2" id="KW-1185">Reference proteome</keyword>
<dbReference type="EMBL" id="MH825712">
    <property type="protein sequence ID" value="AYD87407.1"/>
    <property type="molecule type" value="Genomic_DNA"/>
</dbReference>
<gene>
    <name evidence="1" type="primary">33</name>
    <name evidence="1" type="ORF">SEA_VALENTINIPUFF_33</name>
</gene>
<evidence type="ECO:0000313" key="2">
    <source>
        <dbReference type="Proteomes" id="UP000281993"/>
    </source>
</evidence>
<evidence type="ECO:0000313" key="1">
    <source>
        <dbReference type="EMBL" id="AYD87407.1"/>
    </source>
</evidence>
<organism evidence="1 2">
    <name type="scientific">Microbacterium phage ValentiniPuff</name>
    <dbReference type="NCBI Taxonomy" id="2315705"/>
    <lineage>
        <taxon>Viruses</taxon>
        <taxon>Duplodnaviria</taxon>
        <taxon>Heunggongvirae</taxon>
        <taxon>Uroviricota</taxon>
        <taxon>Caudoviricetes</taxon>
        <taxon>Valentinivirus</taxon>
        <taxon>Valentinivirus valentinipuff</taxon>
    </lineage>
</organism>
<protein>
    <submittedName>
        <fullName evidence="1">Uncharacterized protein</fullName>
    </submittedName>
</protein>
<sequence length="150" mass="16433">MSEHRSRAEALLADLEDNSVGPHLSKVPAPAVVGTTATTHAILALIEVIEESTSPLSLDDARAALGIGSPPDEPYHFTVYEEIRQARQKQYAEGWSFEHDQEHGLQHIDQLIEDYQSRKLGEHKTTRETFVIVAALAVAGIDLIDGKPSV</sequence>
<proteinExistence type="predicted"/>
<accession>A0A386KSS0</accession>
<name>A0A386KSS0_9CAUD</name>